<protein>
    <submittedName>
        <fullName evidence="2">Uncharacterized protein</fullName>
    </submittedName>
</protein>
<accession>A0ABQ3T289</accession>
<evidence type="ECO:0000313" key="3">
    <source>
        <dbReference type="Proteomes" id="UP000608522"/>
    </source>
</evidence>
<dbReference type="EMBL" id="BNED01000002">
    <property type="protein sequence ID" value="GHI74502.1"/>
    <property type="molecule type" value="Genomic_DNA"/>
</dbReference>
<comment type="caution">
    <text evidence="2">The sequence shown here is derived from an EMBL/GenBank/DDBJ whole genome shotgun (WGS) entry which is preliminary data.</text>
</comment>
<feature type="coiled-coil region" evidence="1">
    <location>
        <begin position="34"/>
        <end position="61"/>
    </location>
</feature>
<keyword evidence="3" id="KW-1185">Reference proteome</keyword>
<keyword evidence="1" id="KW-0175">Coiled coil</keyword>
<gene>
    <name evidence="2" type="ORF">Sspor_00630</name>
</gene>
<sequence>MDQGLAGLVGAGIGALAGGGAAIAAAALGRSGMRAQALGAVEQARASIRQAEVQGEEERRQWRRMLRRDAAVAFILAAHEYVDALDRLVDASYSSGSRLVAQAHLDQVESAHQAMRRASVIFDLEAPSSGDASARIMAQAFVISNQMPRPGTSGGWATGFVQQVSELRQMAGALNTQLRAHLDG</sequence>
<evidence type="ECO:0000256" key="1">
    <source>
        <dbReference type="SAM" id="Coils"/>
    </source>
</evidence>
<organism evidence="2 3">
    <name type="scientific">Streptomyces spororaveus</name>
    <dbReference type="NCBI Taxonomy" id="284039"/>
    <lineage>
        <taxon>Bacteria</taxon>
        <taxon>Bacillati</taxon>
        <taxon>Actinomycetota</taxon>
        <taxon>Actinomycetes</taxon>
        <taxon>Kitasatosporales</taxon>
        <taxon>Streptomycetaceae</taxon>
        <taxon>Streptomyces</taxon>
    </lineage>
</organism>
<proteinExistence type="predicted"/>
<name>A0ABQ3T289_9ACTN</name>
<reference evidence="3" key="1">
    <citation type="submission" date="2023-07" db="EMBL/GenBank/DDBJ databases">
        <title>Whole genome shotgun sequence of Streptomyces spororaveus NBRC 15456.</title>
        <authorList>
            <person name="Komaki H."/>
            <person name="Tamura T."/>
        </authorList>
    </citation>
    <scope>NUCLEOTIDE SEQUENCE [LARGE SCALE GENOMIC DNA]</scope>
    <source>
        <strain evidence="3">NBRC 15456</strain>
    </source>
</reference>
<evidence type="ECO:0000313" key="2">
    <source>
        <dbReference type="EMBL" id="GHI74502.1"/>
    </source>
</evidence>
<dbReference type="RefSeq" id="WP_202197139.1">
    <property type="nucleotide sequence ID" value="NZ_BAAATO010000022.1"/>
</dbReference>
<dbReference type="Proteomes" id="UP000608522">
    <property type="component" value="Unassembled WGS sequence"/>
</dbReference>